<evidence type="ECO:0000256" key="6">
    <source>
        <dbReference type="ARBA" id="ARBA00023002"/>
    </source>
</evidence>
<evidence type="ECO:0000256" key="5">
    <source>
        <dbReference type="ARBA" id="ARBA00022827"/>
    </source>
</evidence>
<keyword evidence="4" id="KW-0285">Flavoprotein</keyword>
<sequence length="286" mass="31487">MTTLVELVAKNNQKPFIVCDVSPPRGGSTRLLDGITDLTPDMFFVAANPGRAVRASSSSVAQWIESNTKIPALFAMTTRDMNKTAMQTSLLGAHVMGLRNLVVVRGDNFTVSRGCADASVKGFTPTEFIRSVKNLNKRTDFTGRVLSEPTDFCVGSTLDTSRDWGSEISLTANKIRCGSDFLIAQPNFDPVVTEQFLEQYQGNQKSELNVPIMWGVQIMSRDSISFTDVPEKVTKELALGSAGYEIALDMIHKYLEIGIKDFYLVPPIFPGGRRDYESAQAVIEEL</sequence>
<keyword evidence="6" id="KW-0560">Oxidoreductase</keyword>
<dbReference type="InterPro" id="IPR003171">
    <property type="entry name" value="Mehydrof_redctse-like"/>
</dbReference>
<dbReference type="GO" id="GO:0035999">
    <property type="term" value="P:tetrahydrofolate interconversion"/>
    <property type="evidence" value="ECO:0007669"/>
    <property type="project" value="UniProtKB-UniPathway"/>
</dbReference>
<dbReference type="GO" id="GO:0004489">
    <property type="term" value="F:methylenetetrahydrofolate reductase [NAD(P)H] activity"/>
    <property type="evidence" value="ECO:0007669"/>
    <property type="project" value="InterPro"/>
</dbReference>
<dbReference type="UniPathway" id="UPA00193"/>
<name>A0A381W0T1_9ZZZZ</name>
<dbReference type="Pfam" id="PF02219">
    <property type="entry name" value="MTHFR"/>
    <property type="match status" value="1"/>
</dbReference>
<evidence type="ECO:0000256" key="1">
    <source>
        <dbReference type="ARBA" id="ARBA00001974"/>
    </source>
</evidence>
<dbReference type="PANTHER" id="PTHR45754">
    <property type="entry name" value="METHYLENETETRAHYDROFOLATE REDUCTASE"/>
    <property type="match status" value="1"/>
</dbReference>
<dbReference type="Gene3D" id="3.20.20.220">
    <property type="match status" value="1"/>
</dbReference>
<organism evidence="7">
    <name type="scientific">marine metagenome</name>
    <dbReference type="NCBI Taxonomy" id="408172"/>
    <lineage>
        <taxon>unclassified sequences</taxon>
        <taxon>metagenomes</taxon>
        <taxon>ecological metagenomes</taxon>
    </lineage>
</organism>
<gene>
    <name evidence="7" type="ORF">METZ01_LOCUS98341</name>
</gene>
<evidence type="ECO:0000256" key="3">
    <source>
        <dbReference type="ARBA" id="ARBA00006743"/>
    </source>
</evidence>
<dbReference type="GO" id="GO:0009086">
    <property type="term" value="P:methionine biosynthetic process"/>
    <property type="evidence" value="ECO:0007669"/>
    <property type="project" value="TreeGrafter"/>
</dbReference>
<evidence type="ECO:0000256" key="4">
    <source>
        <dbReference type="ARBA" id="ARBA00022630"/>
    </source>
</evidence>
<dbReference type="PANTHER" id="PTHR45754:SF3">
    <property type="entry name" value="METHYLENETETRAHYDROFOLATE REDUCTASE (NADPH)"/>
    <property type="match status" value="1"/>
</dbReference>
<accession>A0A381W0T1</accession>
<evidence type="ECO:0000313" key="7">
    <source>
        <dbReference type="EMBL" id="SVA45487.1"/>
    </source>
</evidence>
<dbReference type="SUPFAM" id="SSF51730">
    <property type="entry name" value="FAD-linked oxidoreductase"/>
    <property type="match status" value="1"/>
</dbReference>
<reference evidence="7" key="1">
    <citation type="submission" date="2018-05" db="EMBL/GenBank/DDBJ databases">
        <authorList>
            <person name="Lanie J.A."/>
            <person name="Ng W.-L."/>
            <person name="Kazmierczak K.M."/>
            <person name="Andrzejewski T.M."/>
            <person name="Davidsen T.M."/>
            <person name="Wayne K.J."/>
            <person name="Tettelin H."/>
            <person name="Glass J.I."/>
            <person name="Rusch D."/>
            <person name="Podicherti R."/>
            <person name="Tsui H.-C.T."/>
            <person name="Winkler M.E."/>
        </authorList>
    </citation>
    <scope>NUCLEOTIDE SEQUENCE</scope>
</reference>
<keyword evidence="5" id="KW-0274">FAD</keyword>
<comment type="cofactor">
    <cofactor evidence="1">
        <name>FAD</name>
        <dbReference type="ChEBI" id="CHEBI:57692"/>
    </cofactor>
</comment>
<dbReference type="EMBL" id="UINC01010205">
    <property type="protein sequence ID" value="SVA45487.1"/>
    <property type="molecule type" value="Genomic_DNA"/>
</dbReference>
<dbReference type="InterPro" id="IPR029041">
    <property type="entry name" value="FAD-linked_oxidoreductase-like"/>
</dbReference>
<proteinExistence type="inferred from homology"/>
<comment type="pathway">
    <text evidence="2">One-carbon metabolism; tetrahydrofolate interconversion.</text>
</comment>
<protein>
    <submittedName>
        <fullName evidence="7">Uncharacterized protein</fullName>
    </submittedName>
</protein>
<dbReference type="AlphaFoldDB" id="A0A381W0T1"/>
<dbReference type="GO" id="GO:0071949">
    <property type="term" value="F:FAD binding"/>
    <property type="evidence" value="ECO:0007669"/>
    <property type="project" value="TreeGrafter"/>
</dbReference>
<evidence type="ECO:0000256" key="2">
    <source>
        <dbReference type="ARBA" id="ARBA00004777"/>
    </source>
</evidence>
<dbReference type="GO" id="GO:0005829">
    <property type="term" value="C:cytosol"/>
    <property type="evidence" value="ECO:0007669"/>
    <property type="project" value="TreeGrafter"/>
</dbReference>
<comment type="similarity">
    <text evidence="3">Belongs to the methylenetetrahydrofolate reductase family.</text>
</comment>